<accession>A0AAV2DBL7</accession>
<feature type="region of interest" description="Disordered" evidence="1">
    <location>
        <begin position="1"/>
        <end position="47"/>
    </location>
</feature>
<protein>
    <submittedName>
        <fullName evidence="2">Uncharacterized protein</fullName>
    </submittedName>
</protein>
<feature type="compositionally biased region" description="Polar residues" evidence="1">
    <location>
        <begin position="1"/>
        <end position="11"/>
    </location>
</feature>
<dbReference type="EMBL" id="OZ034815">
    <property type="protein sequence ID" value="CAL1371274.1"/>
    <property type="molecule type" value="Genomic_DNA"/>
</dbReference>
<dbReference type="Proteomes" id="UP001497516">
    <property type="component" value="Chromosome 2"/>
</dbReference>
<keyword evidence="3" id="KW-1185">Reference proteome</keyword>
<name>A0AAV2DBL7_9ROSI</name>
<gene>
    <name evidence="2" type="ORF">LTRI10_LOCUS13350</name>
</gene>
<dbReference type="AlphaFoldDB" id="A0AAV2DBL7"/>
<reference evidence="2 3" key="1">
    <citation type="submission" date="2024-04" db="EMBL/GenBank/DDBJ databases">
        <authorList>
            <person name="Fracassetti M."/>
        </authorList>
    </citation>
    <scope>NUCLEOTIDE SEQUENCE [LARGE SCALE GENOMIC DNA]</scope>
</reference>
<proteinExistence type="predicted"/>
<organism evidence="2 3">
    <name type="scientific">Linum trigynum</name>
    <dbReference type="NCBI Taxonomy" id="586398"/>
    <lineage>
        <taxon>Eukaryota</taxon>
        <taxon>Viridiplantae</taxon>
        <taxon>Streptophyta</taxon>
        <taxon>Embryophyta</taxon>
        <taxon>Tracheophyta</taxon>
        <taxon>Spermatophyta</taxon>
        <taxon>Magnoliopsida</taxon>
        <taxon>eudicotyledons</taxon>
        <taxon>Gunneridae</taxon>
        <taxon>Pentapetalae</taxon>
        <taxon>rosids</taxon>
        <taxon>fabids</taxon>
        <taxon>Malpighiales</taxon>
        <taxon>Linaceae</taxon>
        <taxon>Linum</taxon>
    </lineage>
</organism>
<sequence length="130" mass="14163">MRSIFSPQLSTLAWKRRPTGSPGDGDLLRSGGGWTRRPDERKRTRGSAIRGRRVVGVVECKVVGGRGKQRRAGSPGRGRRVVVARPGSAIRGVGRRGTWNKRKVEVDSGCGGWRLIGLVTGERTMKEETG</sequence>
<evidence type="ECO:0000313" key="3">
    <source>
        <dbReference type="Proteomes" id="UP001497516"/>
    </source>
</evidence>
<evidence type="ECO:0000313" key="2">
    <source>
        <dbReference type="EMBL" id="CAL1371274.1"/>
    </source>
</evidence>
<evidence type="ECO:0000256" key="1">
    <source>
        <dbReference type="SAM" id="MobiDB-lite"/>
    </source>
</evidence>